<evidence type="ECO:0000256" key="1">
    <source>
        <dbReference type="ARBA" id="ARBA00004141"/>
    </source>
</evidence>
<feature type="transmembrane region" description="Helical" evidence="6">
    <location>
        <begin position="259"/>
        <end position="278"/>
    </location>
</feature>
<feature type="transmembrane region" description="Helical" evidence="6">
    <location>
        <begin position="204"/>
        <end position="224"/>
    </location>
</feature>
<feature type="transmembrane region" description="Helical" evidence="6">
    <location>
        <begin position="143"/>
        <end position="165"/>
    </location>
</feature>
<evidence type="ECO:0000256" key="3">
    <source>
        <dbReference type="ARBA" id="ARBA00022692"/>
    </source>
</evidence>
<evidence type="ECO:0000259" key="7">
    <source>
        <dbReference type="Pfam" id="PF00892"/>
    </source>
</evidence>
<feature type="transmembrane region" description="Helical" evidence="6">
    <location>
        <begin position="33"/>
        <end position="52"/>
    </location>
</feature>
<evidence type="ECO:0000256" key="5">
    <source>
        <dbReference type="ARBA" id="ARBA00023136"/>
    </source>
</evidence>
<reference evidence="8 9" key="1">
    <citation type="submission" date="2016-11" db="EMBL/GenBank/DDBJ databases">
        <authorList>
            <person name="Jaros S."/>
            <person name="Januszkiewicz K."/>
            <person name="Wedrychowicz H."/>
        </authorList>
    </citation>
    <scope>NUCLEOTIDE SEQUENCE [LARGE SCALE GENOMIC DNA]</scope>
    <source>
        <strain evidence="8 9">DSM 3090</strain>
    </source>
</reference>
<feature type="transmembrane region" description="Helical" evidence="6">
    <location>
        <begin position="98"/>
        <end position="114"/>
    </location>
</feature>
<feature type="transmembrane region" description="Helical" evidence="6">
    <location>
        <begin position="73"/>
        <end position="92"/>
    </location>
</feature>
<proteinExistence type="inferred from homology"/>
<evidence type="ECO:0000256" key="4">
    <source>
        <dbReference type="ARBA" id="ARBA00022989"/>
    </source>
</evidence>
<evidence type="ECO:0000256" key="6">
    <source>
        <dbReference type="SAM" id="Phobius"/>
    </source>
</evidence>
<dbReference type="Proteomes" id="UP000183952">
    <property type="component" value="Unassembled WGS sequence"/>
</dbReference>
<evidence type="ECO:0000256" key="2">
    <source>
        <dbReference type="ARBA" id="ARBA00007362"/>
    </source>
</evidence>
<dbReference type="SUPFAM" id="SSF103481">
    <property type="entry name" value="Multidrug resistance efflux transporter EmrE"/>
    <property type="match status" value="2"/>
</dbReference>
<dbReference type="PANTHER" id="PTHR22911:SF6">
    <property type="entry name" value="SOLUTE CARRIER FAMILY 35 MEMBER G1"/>
    <property type="match status" value="1"/>
</dbReference>
<comment type="similarity">
    <text evidence="2">Belongs to the EamA transporter family.</text>
</comment>
<dbReference type="InterPro" id="IPR000620">
    <property type="entry name" value="EamA_dom"/>
</dbReference>
<feature type="transmembrane region" description="Helical" evidence="6">
    <location>
        <begin position="236"/>
        <end position="253"/>
    </location>
</feature>
<dbReference type="GO" id="GO:0016020">
    <property type="term" value="C:membrane"/>
    <property type="evidence" value="ECO:0007669"/>
    <property type="project" value="UniProtKB-SubCell"/>
</dbReference>
<comment type="subcellular location">
    <subcellularLocation>
        <location evidence="1">Membrane</location>
        <topology evidence="1">Multi-pass membrane protein</topology>
    </subcellularLocation>
</comment>
<feature type="transmembrane region" description="Helical" evidence="6">
    <location>
        <begin position="7"/>
        <end position="27"/>
    </location>
</feature>
<feature type="domain" description="EamA" evidence="7">
    <location>
        <begin position="151"/>
        <end position="275"/>
    </location>
</feature>
<dbReference type="Pfam" id="PF00892">
    <property type="entry name" value="EamA"/>
    <property type="match status" value="2"/>
</dbReference>
<feature type="transmembrane region" description="Helical" evidence="6">
    <location>
        <begin position="177"/>
        <end position="198"/>
    </location>
</feature>
<protein>
    <submittedName>
        <fullName evidence="8">Uncharacterized membrane protein</fullName>
    </submittedName>
</protein>
<gene>
    <name evidence="8" type="ORF">SAMN02745248_02583</name>
</gene>
<dbReference type="EMBL" id="FRAD01000029">
    <property type="protein sequence ID" value="SHK45642.1"/>
    <property type="molecule type" value="Genomic_DNA"/>
</dbReference>
<evidence type="ECO:0000313" key="8">
    <source>
        <dbReference type="EMBL" id="SHK45642.1"/>
    </source>
</evidence>
<feature type="domain" description="EamA" evidence="7">
    <location>
        <begin position="6"/>
        <end position="137"/>
    </location>
</feature>
<feature type="transmembrane region" description="Helical" evidence="6">
    <location>
        <begin position="121"/>
        <end position="137"/>
    </location>
</feature>
<dbReference type="RefSeq" id="WP_178139276.1">
    <property type="nucleotide sequence ID" value="NZ_FRAD01000029.1"/>
</dbReference>
<dbReference type="PANTHER" id="PTHR22911">
    <property type="entry name" value="ACYL-MALONYL CONDENSING ENZYME-RELATED"/>
    <property type="match status" value="1"/>
</dbReference>
<evidence type="ECO:0000313" key="9">
    <source>
        <dbReference type="Proteomes" id="UP000183952"/>
    </source>
</evidence>
<dbReference type="STRING" id="1121331.SAMN02745248_02583"/>
<sequence length="288" mass="31855">MTKYTKGILFMLASAFLYALMNVVIKLGNNIPLFQRLFFTNLITFIISVILVKKNRASIFGQKSNQKALFIRSLFGLMAMITNFYAISKLSIADSSMLNKLSPFFVTLFAYVILKEKMNKLQIPSLIVVFIGALLVIKPKFSMTMIPAASGFISAIVSGAAYTAISYIGDKEDSSTIVAHFSFVSMIGTGIPMLFNFVMPDFNMVMVLVGIGLCYGFAQITMTLAYKYAPAGEVSIYNYCNIIFAATLGFIVFKEIPDLYSLIGGIIIIITAITLFAYNKRVNKTVKN</sequence>
<accession>A0A1M6SLN8</accession>
<name>A0A1M6SLN8_9CLOT</name>
<keyword evidence="5 6" id="KW-0472">Membrane</keyword>
<organism evidence="8 9">
    <name type="scientific">Hathewaya proteolytica DSM 3090</name>
    <dbReference type="NCBI Taxonomy" id="1121331"/>
    <lineage>
        <taxon>Bacteria</taxon>
        <taxon>Bacillati</taxon>
        <taxon>Bacillota</taxon>
        <taxon>Clostridia</taxon>
        <taxon>Eubacteriales</taxon>
        <taxon>Clostridiaceae</taxon>
        <taxon>Hathewaya</taxon>
    </lineage>
</organism>
<keyword evidence="3 6" id="KW-0812">Transmembrane</keyword>
<dbReference type="AlphaFoldDB" id="A0A1M6SLN8"/>
<keyword evidence="9" id="KW-1185">Reference proteome</keyword>
<dbReference type="InterPro" id="IPR037185">
    <property type="entry name" value="EmrE-like"/>
</dbReference>
<keyword evidence="4 6" id="KW-1133">Transmembrane helix</keyword>